<dbReference type="OrthoDB" id="9815002at2"/>
<dbReference type="InterPro" id="IPR023346">
    <property type="entry name" value="Lysozyme-like_dom_sf"/>
</dbReference>
<dbReference type="Pfam" id="PF01476">
    <property type="entry name" value="LysM"/>
    <property type="match status" value="1"/>
</dbReference>
<feature type="signal peptide" evidence="2">
    <location>
        <begin position="1"/>
        <end position="28"/>
    </location>
</feature>
<dbReference type="Proteomes" id="UP000316471">
    <property type="component" value="Unassembled WGS sequence"/>
</dbReference>
<feature type="chain" id="PRO_5021874694" evidence="2">
    <location>
        <begin position="29"/>
        <end position="514"/>
    </location>
</feature>
<keyword evidence="5" id="KW-1185">Reference proteome</keyword>
<evidence type="ECO:0000256" key="2">
    <source>
        <dbReference type="SAM" id="SignalP"/>
    </source>
</evidence>
<dbReference type="SMART" id="SM00257">
    <property type="entry name" value="LysM"/>
    <property type="match status" value="1"/>
</dbReference>
<accession>A0A562LYB8</accession>
<dbReference type="InterPro" id="IPR008258">
    <property type="entry name" value="Transglycosylase_SLT_dom_1"/>
</dbReference>
<feature type="domain" description="LysM" evidence="3">
    <location>
        <begin position="464"/>
        <end position="509"/>
    </location>
</feature>
<dbReference type="RefSeq" id="WP_144812581.1">
    <property type="nucleotide sequence ID" value="NZ_VLKP01000003.1"/>
</dbReference>
<sequence>MSFLARIPGALAPLAAALALFVSLPASAAPSKAQVAIDALAERMRTAESDYRSALVSIANADPEGQVKADRAIEDMEDAINACMKQRGCSVSTMLATYKRLLKLGADDAGAEEDFEADAGLDEPGQLASDVPEAARAAALLSGPRHRFDQIVEHNPAVQEGIRRWLTDMRGALITSYENYQYMRHLMWPQYERADLPEALLFGIMAKESNGRVHATSRAGAAGPLQFMYATGRRFGLGDDGTGFDTRYDPRAAAEANVAYLNERLGQLNGSIEMSLAAYNGGEGRAQRVFNGSGGRSFWDETVYNQFPAETRDYVPMVIAAAWLFLHPREYGLSLPRVRPKPAPLRLEQPASIYQLTICMGNRGVREGYMRALRNLNPRYQADSWLPAGTVLNATTGMVGLYHRWCTQGRRAELARMLVLSDPKRAIVRTGPVTPVRDGEVPQASTGAAAVTQAPSATKAEETRDYTVQGGETLFSIARKFQCSVPQLASANGISGPRYAIRPGQRLRLAGCKG</sequence>
<dbReference type="Gene3D" id="3.10.350.10">
    <property type="entry name" value="LysM domain"/>
    <property type="match status" value="1"/>
</dbReference>
<gene>
    <name evidence="4" type="ORF">IP93_00904</name>
</gene>
<evidence type="ECO:0000259" key="3">
    <source>
        <dbReference type="PROSITE" id="PS51782"/>
    </source>
</evidence>
<dbReference type="InterPro" id="IPR018392">
    <property type="entry name" value="LysM"/>
</dbReference>
<dbReference type="SUPFAM" id="SSF54106">
    <property type="entry name" value="LysM domain"/>
    <property type="match status" value="1"/>
</dbReference>
<dbReference type="SUPFAM" id="SSF53955">
    <property type="entry name" value="Lysozyme-like"/>
    <property type="match status" value="1"/>
</dbReference>
<evidence type="ECO:0000313" key="5">
    <source>
        <dbReference type="Proteomes" id="UP000316471"/>
    </source>
</evidence>
<evidence type="ECO:0000313" key="4">
    <source>
        <dbReference type="EMBL" id="TWI12562.1"/>
    </source>
</evidence>
<name>A0A562LYB8_9GAMM</name>
<dbReference type="Pfam" id="PF01464">
    <property type="entry name" value="SLT"/>
    <property type="match status" value="1"/>
</dbReference>
<dbReference type="PROSITE" id="PS51782">
    <property type="entry name" value="LYSM"/>
    <property type="match status" value="1"/>
</dbReference>
<dbReference type="EMBL" id="VLKP01000003">
    <property type="protein sequence ID" value="TWI12562.1"/>
    <property type="molecule type" value="Genomic_DNA"/>
</dbReference>
<dbReference type="CDD" id="cd00118">
    <property type="entry name" value="LysM"/>
    <property type="match status" value="1"/>
</dbReference>
<dbReference type="PANTHER" id="PTHR37423">
    <property type="entry name" value="SOLUBLE LYTIC MUREIN TRANSGLYCOSYLASE-RELATED"/>
    <property type="match status" value="1"/>
</dbReference>
<organism evidence="4 5">
    <name type="scientific">Aerolutibacter ruishenii</name>
    <dbReference type="NCBI Taxonomy" id="686800"/>
    <lineage>
        <taxon>Bacteria</taxon>
        <taxon>Pseudomonadati</taxon>
        <taxon>Pseudomonadota</taxon>
        <taxon>Gammaproteobacteria</taxon>
        <taxon>Lysobacterales</taxon>
        <taxon>Lysobacteraceae</taxon>
        <taxon>Aerolutibacter</taxon>
    </lineage>
</organism>
<reference evidence="4 5" key="1">
    <citation type="journal article" date="2015" name="Stand. Genomic Sci.">
        <title>Genomic Encyclopedia of Bacterial and Archaeal Type Strains, Phase III: the genomes of soil and plant-associated and newly described type strains.</title>
        <authorList>
            <person name="Whitman W.B."/>
            <person name="Woyke T."/>
            <person name="Klenk H.P."/>
            <person name="Zhou Y."/>
            <person name="Lilburn T.G."/>
            <person name="Beck B.J."/>
            <person name="De Vos P."/>
            <person name="Vandamme P."/>
            <person name="Eisen J.A."/>
            <person name="Garrity G."/>
            <person name="Hugenholtz P."/>
            <person name="Kyrpides N.C."/>
        </authorList>
    </citation>
    <scope>NUCLEOTIDE SEQUENCE [LARGE SCALE GENOMIC DNA]</scope>
    <source>
        <strain evidence="4 5">CGMCC 1.10136</strain>
    </source>
</reference>
<dbReference type="Gene3D" id="1.10.530.10">
    <property type="match status" value="1"/>
</dbReference>
<dbReference type="AlphaFoldDB" id="A0A562LYB8"/>
<protein>
    <submittedName>
        <fullName evidence="4">Membrane-bound lytic murein transglycosylase D</fullName>
    </submittedName>
</protein>
<keyword evidence="2" id="KW-0732">Signal</keyword>
<comment type="caution">
    <text evidence="4">The sequence shown here is derived from an EMBL/GenBank/DDBJ whole genome shotgun (WGS) entry which is preliminary data.</text>
</comment>
<evidence type="ECO:0000256" key="1">
    <source>
        <dbReference type="ARBA" id="ARBA00007734"/>
    </source>
</evidence>
<proteinExistence type="inferred from homology"/>
<dbReference type="InterPro" id="IPR036779">
    <property type="entry name" value="LysM_dom_sf"/>
</dbReference>
<comment type="similarity">
    <text evidence="1">Belongs to the transglycosylase Slt family.</text>
</comment>
<dbReference type="PANTHER" id="PTHR37423:SF2">
    <property type="entry name" value="MEMBRANE-BOUND LYTIC MUREIN TRANSGLYCOSYLASE C"/>
    <property type="match status" value="1"/>
</dbReference>